<evidence type="ECO:0000313" key="1">
    <source>
        <dbReference type="EMBL" id="KXJ91323.1"/>
    </source>
</evidence>
<evidence type="ECO:0000313" key="2">
    <source>
        <dbReference type="Proteomes" id="UP000070501"/>
    </source>
</evidence>
<reference evidence="2" key="1">
    <citation type="submission" date="2016-02" db="EMBL/GenBank/DDBJ databases">
        <title>Draft genome sequence of Microdochium bolleyi, a fungal endophyte of beachgrass.</title>
        <authorList>
            <consortium name="DOE Joint Genome Institute"/>
            <person name="David A.S."/>
            <person name="May G."/>
            <person name="Haridas S."/>
            <person name="Lim J."/>
            <person name="Wang M."/>
            <person name="Labutti K."/>
            <person name="Lipzen A."/>
            <person name="Barry K."/>
            <person name="Grigoriev I.V."/>
        </authorList>
    </citation>
    <scope>NUCLEOTIDE SEQUENCE [LARGE SCALE GENOMIC DNA]</scope>
    <source>
        <strain evidence="2">J235TASD1</strain>
    </source>
</reference>
<protein>
    <submittedName>
        <fullName evidence="1">Uncharacterized protein</fullName>
    </submittedName>
</protein>
<dbReference type="InParanoid" id="A0A136J2K1"/>
<accession>A0A136J2K1</accession>
<name>A0A136J2K1_9PEZI</name>
<organism evidence="1 2">
    <name type="scientific">Microdochium bolleyi</name>
    <dbReference type="NCBI Taxonomy" id="196109"/>
    <lineage>
        <taxon>Eukaryota</taxon>
        <taxon>Fungi</taxon>
        <taxon>Dikarya</taxon>
        <taxon>Ascomycota</taxon>
        <taxon>Pezizomycotina</taxon>
        <taxon>Sordariomycetes</taxon>
        <taxon>Xylariomycetidae</taxon>
        <taxon>Xylariales</taxon>
        <taxon>Microdochiaceae</taxon>
        <taxon>Microdochium</taxon>
    </lineage>
</organism>
<sequence length="101" mass="11565">MWFLWCVWASKQRQIRISFLFSLLPRCPGKNTKNTGPRSTVAFREVCCSIVCWGERGYALRIGWCSNDGINGCSLRRIMCSSGTSCIVTRSLQPHRVCTQW</sequence>
<proteinExistence type="predicted"/>
<keyword evidence="2" id="KW-1185">Reference proteome</keyword>
<dbReference type="EMBL" id="KQ964250">
    <property type="protein sequence ID" value="KXJ91323.1"/>
    <property type="molecule type" value="Genomic_DNA"/>
</dbReference>
<dbReference type="Proteomes" id="UP000070501">
    <property type="component" value="Unassembled WGS sequence"/>
</dbReference>
<dbReference type="AlphaFoldDB" id="A0A136J2K1"/>
<gene>
    <name evidence="1" type="ORF">Micbo1qcDRAFT_64411</name>
</gene>